<dbReference type="PROSITE" id="PS50850">
    <property type="entry name" value="MFS"/>
    <property type="match status" value="1"/>
</dbReference>
<dbReference type="InterPro" id="IPR020846">
    <property type="entry name" value="MFS_dom"/>
</dbReference>
<dbReference type="SUPFAM" id="SSF103473">
    <property type="entry name" value="MFS general substrate transporter"/>
    <property type="match status" value="1"/>
</dbReference>
<feature type="domain" description="Major facilitator superfamily (MFS) profile" evidence="6">
    <location>
        <begin position="1"/>
        <end position="122"/>
    </location>
</feature>
<dbReference type="Gene3D" id="1.20.1250.20">
    <property type="entry name" value="MFS general substrate transporter like domains"/>
    <property type="match status" value="1"/>
</dbReference>
<comment type="caution">
    <text evidence="7">The sequence shown here is derived from an EMBL/GenBank/DDBJ whole genome shotgun (WGS) entry which is preliminary data.</text>
</comment>
<evidence type="ECO:0000256" key="3">
    <source>
        <dbReference type="ARBA" id="ARBA00022989"/>
    </source>
</evidence>
<keyword evidence="8" id="KW-1185">Reference proteome</keyword>
<organism evidence="7 8">
    <name type="scientific">Streptomyces milbemycinicus</name>
    <dbReference type="NCBI Taxonomy" id="476552"/>
    <lineage>
        <taxon>Bacteria</taxon>
        <taxon>Bacillati</taxon>
        <taxon>Actinomycetota</taxon>
        <taxon>Actinomycetes</taxon>
        <taxon>Kitasatosporales</taxon>
        <taxon>Streptomycetaceae</taxon>
        <taxon>Streptomyces</taxon>
    </lineage>
</organism>
<reference evidence="7 8" key="1">
    <citation type="submission" date="2024-11" db="EMBL/GenBank/DDBJ databases">
        <title>The Natural Products Discovery Center: Release of the First 8490 Sequenced Strains for Exploring Actinobacteria Biosynthetic Diversity.</title>
        <authorList>
            <person name="Kalkreuter E."/>
            <person name="Kautsar S.A."/>
            <person name="Yang D."/>
            <person name="Bader C.D."/>
            <person name="Teijaro C.N."/>
            <person name="Fluegel L."/>
            <person name="Davis C.M."/>
            <person name="Simpson J.R."/>
            <person name="Lauterbach L."/>
            <person name="Steele A.D."/>
            <person name="Gui C."/>
            <person name="Meng S."/>
            <person name="Li G."/>
            <person name="Viehrig K."/>
            <person name="Ye F."/>
            <person name="Su P."/>
            <person name="Kiefer A.F."/>
            <person name="Nichols A."/>
            <person name="Cepeda A.J."/>
            <person name="Yan W."/>
            <person name="Fan B."/>
            <person name="Jiang Y."/>
            <person name="Adhikari A."/>
            <person name="Zheng C.-J."/>
            <person name="Schuster L."/>
            <person name="Cowan T.M."/>
            <person name="Smanski M.J."/>
            <person name="Chevrette M.G."/>
            <person name="De Carvalho L.P.S."/>
            <person name="Shen B."/>
        </authorList>
    </citation>
    <scope>NUCLEOTIDE SEQUENCE [LARGE SCALE GENOMIC DNA]</scope>
    <source>
        <strain evidence="7 8">NPDC020863</strain>
    </source>
</reference>
<dbReference type="RefSeq" id="WP_358642711.1">
    <property type="nucleotide sequence ID" value="NZ_JBFACG010000019.1"/>
</dbReference>
<evidence type="ECO:0000259" key="6">
    <source>
        <dbReference type="PROSITE" id="PS50850"/>
    </source>
</evidence>
<gene>
    <name evidence="7" type="ORF">ACI2L5_26560</name>
</gene>
<evidence type="ECO:0000256" key="1">
    <source>
        <dbReference type="ARBA" id="ARBA00004651"/>
    </source>
</evidence>
<keyword evidence="3 5" id="KW-1133">Transmembrane helix</keyword>
<evidence type="ECO:0000256" key="2">
    <source>
        <dbReference type="ARBA" id="ARBA00022692"/>
    </source>
</evidence>
<keyword evidence="4 5" id="KW-0472">Membrane</keyword>
<feature type="transmembrane region" description="Helical" evidence="5">
    <location>
        <begin position="83"/>
        <end position="106"/>
    </location>
</feature>
<evidence type="ECO:0000313" key="8">
    <source>
        <dbReference type="Proteomes" id="UP001620295"/>
    </source>
</evidence>
<evidence type="ECO:0000256" key="4">
    <source>
        <dbReference type="ARBA" id="ARBA00023136"/>
    </source>
</evidence>
<protein>
    <recommendedName>
        <fullName evidence="6">Major facilitator superfamily (MFS) profile domain-containing protein</fullName>
    </recommendedName>
</protein>
<comment type="subcellular location">
    <subcellularLocation>
        <location evidence="1">Cell membrane</location>
        <topology evidence="1">Multi-pass membrane protein</topology>
    </subcellularLocation>
</comment>
<keyword evidence="2 5" id="KW-0812">Transmembrane</keyword>
<sequence>MFALTRDRLWLSFVVMGVLGLGVGVFSAAMPAAILAVTPAEKTSSAMSFNQVVRSVGFSIGSALGGLTLAAETPVGATFPTDTGYTTAAWVGAGAMAVTVVTALALRQASRREPAPRSSLLG</sequence>
<proteinExistence type="predicted"/>
<evidence type="ECO:0000256" key="5">
    <source>
        <dbReference type="SAM" id="Phobius"/>
    </source>
</evidence>
<accession>A0ABW8LRE4</accession>
<name>A0ABW8LRE4_9ACTN</name>
<dbReference type="Proteomes" id="UP001620295">
    <property type="component" value="Unassembled WGS sequence"/>
</dbReference>
<feature type="transmembrane region" description="Helical" evidence="5">
    <location>
        <begin position="52"/>
        <end position="71"/>
    </location>
</feature>
<evidence type="ECO:0000313" key="7">
    <source>
        <dbReference type="EMBL" id="MFK4268482.1"/>
    </source>
</evidence>
<feature type="transmembrane region" description="Helical" evidence="5">
    <location>
        <begin position="12"/>
        <end position="40"/>
    </location>
</feature>
<dbReference type="InterPro" id="IPR036259">
    <property type="entry name" value="MFS_trans_sf"/>
</dbReference>
<dbReference type="EMBL" id="JBJDQH010000009">
    <property type="protein sequence ID" value="MFK4268482.1"/>
    <property type="molecule type" value="Genomic_DNA"/>
</dbReference>